<accession>A0AAD8Y5K5</accession>
<proteinExistence type="predicted"/>
<gene>
    <name evidence="3" type="ORF">QTG54_008998</name>
</gene>
<comment type="caution">
    <text evidence="3">The sequence shown here is derived from an EMBL/GenBank/DDBJ whole genome shotgun (WGS) entry which is preliminary data.</text>
</comment>
<organism evidence="3 4">
    <name type="scientific">Skeletonema marinoi</name>
    <dbReference type="NCBI Taxonomy" id="267567"/>
    <lineage>
        <taxon>Eukaryota</taxon>
        <taxon>Sar</taxon>
        <taxon>Stramenopiles</taxon>
        <taxon>Ochrophyta</taxon>
        <taxon>Bacillariophyta</taxon>
        <taxon>Coscinodiscophyceae</taxon>
        <taxon>Thalassiosirophycidae</taxon>
        <taxon>Thalassiosirales</taxon>
        <taxon>Skeletonemataceae</taxon>
        <taxon>Skeletonema</taxon>
        <taxon>Skeletonema marinoi-dohrnii complex</taxon>
    </lineage>
</organism>
<keyword evidence="4" id="KW-1185">Reference proteome</keyword>
<evidence type="ECO:0000256" key="2">
    <source>
        <dbReference type="SAM" id="Phobius"/>
    </source>
</evidence>
<dbReference type="EMBL" id="JATAAI010000016">
    <property type="protein sequence ID" value="KAK1740048.1"/>
    <property type="molecule type" value="Genomic_DNA"/>
</dbReference>
<feature type="region of interest" description="Disordered" evidence="1">
    <location>
        <begin position="1"/>
        <end position="29"/>
    </location>
</feature>
<feature type="transmembrane region" description="Helical" evidence="2">
    <location>
        <begin position="40"/>
        <end position="59"/>
    </location>
</feature>
<dbReference type="AlphaFoldDB" id="A0AAD8Y5K5"/>
<keyword evidence="2" id="KW-0472">Membrane</keyword>
<name>A0AAD8Y5K5_9STRA</name>
<protein>
    <submittedName>
        <fullName evidence="3">Uncharacterized protein</fullName>
    </submittedName>
</protein>
<evidence type="ECO:0000256" key="1">
    <source>
        <dbReference type="SAM" id="MobiDB-lite"/>
    </source>
</evidence>
<reference evidence="3" key="1">
    <citation type="submission" date="2023-06" db="EMBL/GenBank/DDBJ databases">
        <title>Survivors Of The Sea: Transcriptome response of Skeletonema marinoi to long-term dormancy.</title>
        <authorList>
            <person name="Pinder M.I.M."/>
            <person name="Kourtchenko O."/>
            <person name="Robertson E.K."/>
            <person name="Larsson T."/>
            <person name="Maumus F."/>
            <person name="Osuna-Cruz C.M."/>
            <person name="Vancaester E."/>
            <person name="Stenow R."/>
            <person name="Vandepoele K."/>
            <person name="Ploug H."/>
            <person name="Bruchert V."/>
            <person name="Godhe A."/>
            <person name="Topel M."/>
        </authorList>
    </citation>
    <scope>NUCLEOTIDE SEQUENCE</scope>
    <source>
        <strain evidence="3">R05AC</strain>
    </source>
</reference>
<evidence type="ECO:0000313" key="3">
    <source>
        <dbReference type="EMBL" id="KAK1740048.1"/>
    </source>
</evidence>
<evidence type="ECO:0000313" key="4">
    <source>
        <dbReference type="Proteomes" id="UP001224775"/>
    </source>
</evidence>
<keyword evidence="2" id="KW-0812">Transmembrane</keyword>
<dbReference type="Proteomes" id="UP001224775">
    <property type="component" value="Unassembled WGS sequence"/>
</dbReference>
<sequence>MAAMNEDTPLLSVGTRSSSLRRSPVEATTGRSHICSTNTLKMICILFIAIGAAGLLFIGGDNQQGHFLKASIRQSSAVTDTIRLEPAAHLSSQHSKTKGVELSTPATEQAVGSVGSNDEEETQLDSAVAEIETTAKASPIQRSVRFIPYPHKTLGSGSSLQCEWETRPITNASTSSELLDFTQRNAFIEGVCIPPTLHDTLHIFSSAEAIQCLSSEAQNRDIRVILSGDSYMRQLYIGLTDILLSKHISDDKEIIENVQRSKMLSTARYWMNKRHENNATFPFVQFRCGDECYGSKTLDVCSKCINSLSENSDVWVVGVGIHIYERVKNHVNGTLQEIQQFLDREEGQNRTIYVSPPAGPMENVYRGLLPNVAPENPEHPFLDVYESTESCTMENCTFDGSHRSRYVNRWKAQLLLNTLCEVQ</sequence>
<keyword evidence="2" id="KW-1133">Transmembrane helix</keyword>